<name>A0ABZ2V7R3_9RHOB</name>
<evidence type="ECO:0000256" key="3">
    <source>
        <dbReference type="PROSITE-ProRule" id="PRU01091"/>
    </source>
</evidence>
<dbReference type="Pfam" id="PF00072">
    <property type="entry name" value="Response_reg"/>
    <property type="match status" value="1"/>
</dbReference>
<dbReference type="SMART" id="SM00862">
    <property type="entry name" value="Trans_reg_C"/>
    <property type="match status" value="1"/>
</dbReference>
<evidence type="ECO:0000259" key="4">
    <source>
        <dbReference type="PROSITE" id="PS50110"/>
    </source>
</evidence>
<keyword evidence="2" id="KW-0597">Phosphoprotein</keyword>
<dbReference type="SUPFAM" id="SSF46894">
    <property type="entry name" value="C-terminal effector domain of the bipartite response regulators"/>
    <property type="match status" value="1"/>
</dbReference>
<dbReference type="InterPro" id="IPR001789">
    <property type="entry name" value="Sig_transdc_resp-reg_receiver"/>
</dbReference>
<feature type="domain" description="OmpR/PhoB-type" evidence="5">
    <location>
        <begin position="124"/>
        <end position="218"/>
    </location>
</feature>
<dbReference type="InterPro" id="IPR001867">
    <property type="entry name" value="OmpR/PhoB-type_DNA-bd"/>
</dbReference>
<reference evidence="7" key="1">
    <citation type="submission" date="2024-04" db="EMBL/GenBank/DDBJ databases">
        <title>Phylogenomic analyses of a clade within the roseobacter group suggest taxonomic reassignments of species of the genera Aestuariivita, Citreicella, Loktanella, Nautella, Pelagibaca, Ruegeria, Thalassobius, Thiobacimonas and Tropicibacter, and the proposal o.</title>
        <authorList>
            <person name="Jeon C.O."/>
        </authorList>
    </citation>
    <scope>NUCLEOTIDE SEQUENCE [LARGE SCALE GENOMIC DNA]</scope>
    <source>
        <strain evidence="7">BS5-3</strain>
    </source>
</reference>
<keyword evidence="7" id="KW-1185">Reference proteome</keyword>
<dbReference type="PROSITE" id="PS50110">
    <property type="entry name" value="RESPONSE_REGULATORY"/>
    <property type="match status" value="1"/>
</dbReference>
<gene>
    <name evidence="6" type="ORF">AABB29_01165</name>
</gene>
<dbReference type="RefSeq" id="WP_341367413.1">
    <property type="nucleotide sequence ID" value="NZ_CP150951.2"/>
</dbReference>
<protein>
    <submittedName>
        <fullName evidence="6">Response regulator transcription factor</fullName>
    </submittedName>
</protein>
<proteinExistence type="predicted"/>
<dbReference type="CDD" id="cd00383">
    <property type="entry name" value="trans_reg_C"/>
    <property type="match status" value="1"/>
</dbReference>
<dbReference type="PANTHER" id="PTHR48111">
    <property type="entry name" value="REGULATOR OF RPOS"/>
    <property type="match status" value="1"/>
</dbReference>
<feature type="domain" description="Response regulatory" evidence="4">
    <location>
        <begin position="2"/>
        <end position="116"/>
    </location>
</feature>
<evidence type="ECO:0000313" key="7">
    <source>
        <dbReference type="Proteomes" id="UP001440612"/>
    </source>
</evidence>
<dbReference type="Gene3D" id="6.10.250.690">
    <property type="match status" value="1"/>
</dbReference>
<dbReference type="PROSITE" id="PS51755">
    <property type="entry name" value="OMPR_PHOB"/>
    <property type="match status" value="1"/>
</dbReference>
<dbReference type="Gene3D" id="3.40.50.2300">
    <property type="match status" value="1"/>
</dbReference>
<dbReference type="CDD" id="cd19934">
    <property type="entry name" value="REC_OmpR_EcPhoP-like"/>
    <property type="match status" value="1"/>
</dbReference>
<dbReference type="Pfam" id="PF00486">
    <property type="entry name" value="Trans_reg_C"/>
    <property type="match status" value="1"/>
</dbReference>
<dbReference type="InterPro" id="IPR011006">
    <property type="entry name" value="CheY-like_superfamily"/>
</dbReference>
<evidence type="ECO:0000256" key="1">
    <source>
        <dbReference type="ARBA" id="ARBA00023125"/>
    </source>
</evidence>
<keyword evidence="1 3" id="KW-0238">DNA-binding</keyword>
<dbReference type="EMBL" id="CP150951">
    <property type="protein sequence ID" value="WZC49303.1"/>
    <property type="molecule type" value="Genomic_DNA"/>
</dbReference>
<dbReference type="InterPro" id="IPR036388">
    <property type="entry name" value="WH-like_DNA-bd_sf"/>
</dbReference>
<dbReference type="SMART" id="SM00448">
    <property type="entry name" value="REC"/>
    <property type="match status" value="1"/>
</dbReference>
<dbReference type="PANTHER" id="PTHR48111:SF37">
    <property type="entry name" value="RESPONSE REGULATOR PROTEIN CARR"/>
    <property type="match status" value="1"/>
</dbReference>
<dbReference type="SUPFAM" id="SSF52172">
    <property type="entry name" value="CheY-like"/>
    <property type="match status" value="1"/>
</dbReference>
<evidence type="ECO:0000259" key="5">
    <source>
        <dbReference type="PROSITE" id="PS51755"/>
    </source>
</evidence>
<dbReference type="InterPro" id="IPR016032">
    <property type="entry name" value="Sig_transdc_resp-reg_C-effctor"/>
</dbReference>
<evidence type="ECO:0000313" key="6">
    <source>
        <dbReference type="EMBL" id="WZC49303.1"/>
    </source>
</evidence>
<accession>A0ABZ2V7R3</accession>
<feature type="modified residue" description="4-aspartylphosphate" evidence="2">
    <location>
        <position position="51"/>
    </location>
</feature>
<evidence type="ECO:0000256" key="2">
    <source>
        <dbReference type="PROSITE-ProRule" id="PRU00169"/>
    </source>
</evidence>
<dbReference type="InterPro" id="IPR039420">
    <property type="entry name" value="WalR-like"/>
</dbReference>
<organism evidence="6 7">
    <name type="scientific">Yoonia phaeophyticola</name>
    <dbReference type="NCBI Taxonomy" id="3137369"/>
    <lineage>
        <taxon>Bacteria</taxon>
        <taxon>Pseudomonadati</taxon>
        <taxon>Pseudomonadota</taxon>
        <taxon>Alphaproteobacteria</taxon>
        <taxon>Rhodobacterales</taxon>
        <taxon>Paracoccaceae</taxon>
        <taxon>Yoonia</taxon>
    </lineage>
</organism>
<dbReference type="Gene3D" id="1.10.10.10">
    <property type="entry name" value="Winged helix-like DNA-binding domain superfamily/Winged helix DNA-binding domain"/>
    <property type="match status" value="1"/>
</dbReference>
<feature type="DNA-binding region" description="OmpR/PhoB-type" evidence="3">
    <location>
        <begin position="124"/>
        <end position="218"/>
    </location>
</feature>
<sequence>MRILVAEDEQVIAQQIKNVLTSEGRVVDIARDGTEAQFLGETEPYDMIILDIGLPHRDGITVLKHWRGNGVQTPVMLLTARDGWSERVDGLDAGADDYLVKPFHMPELSARVRAMIRRQAGRASPVFSKDNVMFDTRSNQVLVSGVPASLTSQEIAVLSYLFHNAGRLVSRMELSEHIYQYDGDRDSNTIAVFVNRLRKKLGTELIETVRGRGYVIKAAA</sequence>
<dbReference type="Proteomes" id="UP001440612">
    <property type="component" value="Chromosome"/>
</dbReference>